<comment type="caution">
    <text evidence="2">The sequence shown here is derived from an EMBL/GenBank/DDBJ whole genome shotgun (WGS) entry which is preliminary data.</text>
</comment>
<dbReference type="RefSeq" id="WP_070793118.1">
    <property type="nucleotide sequence ID" value="NZ_MKIR01000024.1"/>
</dbReference>
<dbReference type="OrthoDB" id="6197054at2"/>
<gene>
    <name evidence="2" type="ORF">BG261_07530</name>
</gene>
<dbReference type="Proteomes" id="UP000178622">
    <property type="component" value="Unassembled WGS sequence"/>
</dbReference>
<organism evidence="2 3">
    <name type="scientific">Floricoccus tropicus</name>
    <dbReference type="NCBI Taxonomy" id="1859473"/>
    <lineage>
        <taxon>Bacteria</taxon>
        <taxon>Bacillati</taxon>
        <taxon>Bacillota</taxon>
        <taxon>Bacilli</taxon>
        <taxon>Lactobacillales</taxon>
        <taxon>Streptococcaceae</taxon>
        <taxon>Floricoccus</taxon>
    </lineage>
</organism>
<dbReference type="EMBL" id="MKIR01000024">
    <property type="protein sequence ID" value="OFI48734.1"/>
    <property type="molecule type" value="Genomic_DNA"/>
</dbReference>
<dbReference type="STRING" id="1859473.BG261_07530"/>
<accession>A0A1E8GKG4</accession>
<evidence type="ECO:0000313" key="2">
    <source>
        <dbReference type="EMBL" id="OFI48734.1"/>
    </source>
</evidence>
<dbReference type="InterPro" id="IPR002560">
    <property type="entry name" value="Transposase_DDE"/>
</dbReference>
<dbReference type="AlphaFoldDB" id="A0A1E8GKG4"/>
<dbReference type="Pfam" id="PF01610">
    <property type="entry name" value="DDE_Tnp_ISL3"/>
    <property type="match status" value="1"/>
</dbReference>
<name>A0A1E8GKG4_9LACT</name>
<protein>
    <recommendedName>
        <fullName evidence="1">Transposase IS204/IS1001/IS1096/IS1165 DDE domain-containing protein</fullName>
    </recommendedName>
</protein>
<keyword evidence="3" id="KW-1185">Reference proteome</keyword>
<evidence type="ECO:0000313" key="3">
    <source>
        <dbReference type="Proteomes" id="UP000178622"/>
    </source>
</evidence>
<feature type="domain" description="Transposase IS204/IS1001/IS1096/IS1165 DDE" evidence="1">
    <location>
        <begin position="8"/>
        <end position="85"/>
    </location>
</feature>
<dbReference type="PANTHER" id="PTHR33498:SF1">
    <property type="entry name" value="TRANSPOSASE FOR INSERTION SEQUENCE ELEMENT IS1557"/>
    <property type="match status" value="1"/>
</dbReference>
<dbReference type="PANTHER" id="PTHR33498">
    <property type="entry name" value="TRANSPOSASE FOR INSERTION SEQUENCE ELEMENT IS1557"/>
    <property type="match status" value="1"/>
</dbReference>
<reference evidence="3" key="1">
    <citation type="submission" date="2016-09" db="EMBL/GenBank/DDBJ databases">
        <title>Draft genome sequence of a novel species of the family Streptococcaceae isolated from flowers.</title>
        <authorList>
            <person name="Chuah L.-O."/>
            <person name="Yap K.-P."/>
            <person name="Thong K.L."/>
            <person name="Liong M.T."/>
            <person name="Ahmad R."/>
            <person name="Rusul G."/>
        </authorList>
    </citation>
    <scope>NUCLEOTIDE SEQUENCE [LARGE SCALE GENOMIC DNA]</scope>
    <source>
        <strain evidence="3">DF1</strain>
    </source>
</reference>
<sequence>MAFIAIDGVTHELHTLIDDRRIYSLINDFLQSPQSEITKVKYLVMDMNASYGRLIKVVFPNAEIITDRFHIVQQITCAFNVLRVKVLLYS</sequence>
<proteinExistence type="predicted"/>
<dbReference type="InterPro" id="IPR047951">
    <property type="entry name" value="Transpos_ISL3"/>
</dbReference>
<evidence type="ECO:0000259" key="1">
    <source>
        <dbReference type="Pfam" id="PF01610"/>
    </source>
</evidence>